<reference evidence="2 3" key="1">
    <citation type="submission" date="2019-05" db="EMBL/GenBank/DDBJ databases">
        <title>Genomic analysis of Lentibacillus sp. NKC220-2.</title>
        <authorList>
            <person name="Oh Y.J."/>
        </authorList>
    </citation>
    <scope>NUCLEOTIDE SEQUENCE [LARGE SCALE GENOMIC DNA]</scope>
    <source>
        <strain evidence="2 3">NKC220-2</strain>
    </source>
</reference>
<evidence type="ECO:0000256" key="1">
    <source>
        <dbReference type="SAM" id="Phobius"/>
    </source>
</evidence>
<name>A0A5S3QQ18_9BACI</name>
<accession>A0A5S3QQ18</accession>
<dbReference type="Proteomes" id="UP000306980">
    <property type="component" value="Unassembled WGS sequence"/>
</dbReference>
<dbReference type="EMBL" id="VCIA01000001">
    <property type="protein sequence ID" value="TMN22646.1"/>
    <property type="molecule type" value="Genomic_DNA"/>
</dbReference>
<protein>
    <submittedName>
        <fullName evidence="2">Uncharacterized protein</fullName>
    </submittedName>
</protein>
<keyword evidence="1" id="KW-0472">Membrane</keyword>
<dbReference type="RefSeq" id="WP_138603549.1">
    <property type="nucleotide sequence ID" value="NZ_VCIA01000001.1"/>
</dbReference>
<evidence type="ECO:0000313" key="3">
    <source>
        <dbReference type="Proteomes" id="UP000306980"/>
    </source>
</evidence>
<dbReference type="OrthoDB" id="6194834at2"/>
<evidence type="ECO:0000313" key="2">
    <source>
        <dbReference type="EMBL" id="TMN22646.1"/>
    </source>
</evidence>
<organism evidence="2 3">
    <name type="scientific">Lentibacillus cibarius</name>
    <dbReference type="NCBI Taxonomy" id="2583219"/>
    <lineage>
        <taxon>Bacteria</taxon>
        <taxon>Bacillati</taxon>
        <taxon>Bacillota</taxon>
        <taxon>Bacilli</taxon>
        <taxon>Bacillales</taxon>
        <taxon>Bacillaceae</taxon>
        <taxon>Lentibacillus</taxon>
    </lineage>
</organism>
<dbReference type="AlphaFoldDB" id="A0A5S3QQ18"/>
<feature type="transmembrane region" description="Helical" evidence="1">
    <location>
        <begin position="6"/>
        <end position="26"/>
    </location>
</feature>
<proteinExistence type="predicted"/>
<sequence>MKQVGIILGIVVVAVAVFIFVNKSYYPSIPIENLSAKEVIEKLKESDNKVVEIAVEDDTIWYFTRSENEGISIADEKIKQMISSNGWEFKEKDGAGLFFKKDGERLLATTQMWTEKYVLIKIQSKFK</sequence>
<keyword evidence="1" id="KW-1133">Transmembrane helix</keyword>
<keyword evidence="1" id="KW-0812">Transmembrane</keyword>
<comment type="caution">
    <text evidence="2">The sequence shown here is derived from an EMBL/GenBank/DDBJ whole genome shotgun (WGS) entry which is preliminary data.</text>
</comment>
<gene>
    <name evidence="2" type="ORF">FFL34_11475</name>
</gene>